<dbReference type="EMBL" id="CP045798">
    <property type="protein sequence ID" value="QNB45515.1"/>
    <property type="molecule type" value="Genomic_DNA"/>
</dbReference>
<dbReference type="RefSeq" id="WP_034425519.1">
    <property type="nucleotide sequence ID" value="NZ_CP045798.1"/>
</dbReference>
<protein>
    <submittedName>
        <fullName evidence="1">Competence protein ComFB</fullName>
    </submittedName>
</protein>
<dbReference type="Pfam" id="PF10719">
    <property type="entry name" value="ComFB"/>
    <property type="match status" value="1"/>
</dbReference>
<keyword evidence="2" id="KW-1185">Reference proteome</keyword>
<gene>
    <name evidence="1" type="ORF">BR63_03795</name>
</gene>
<evidence type="ECO:0000313" key="1">
    <source>
        <dbReference type="EMBL" id="QNB45515.1"/>
    </source>
</evidence>
<accession>A0A7G6E0B1</accession>
<name>A0A7G6E0B1_THEFR</name>
<dbReference type="KEGG" id="tfr:BR63_03795"/>
<evidence type="ECO:0000313" key="2">
    <source>
        <dbReference type="Proteomes" id="UP000515847"/>
    </source>
</evidence>
<dbReference type="Proteomes" id="UP000515847">
    <property type="component" value="Chromosome"/>
</dbReference>
<reference evidence="1 2" key="1">
    <citation type="journal article" date="2019" name="Front. Microbiol.">
        <title>Thermoanaerosceptrum fracticalcis gen. nov. sp. nov., a Novel Fumarate-Fermenting Microorganism From a Deep Fractured Carbonate Aquifer of the US Great Basin.</title>
        <authorList>
            <person name="Hamilton-Brehm S.D."/>
            <person name="Stewart L.E."/>
            <person name="Zavarin M."/>
            <person name="Caldwell M."/>
            <person name="Lawson P.A."/>
            <person name="Onstott T.C."/>
            <person name="Grzymski J."/>
            <person name="Neveux I."/>
            <person name="Lollar B.S."/>
            <person name="Russell C.E."/>
            <person name="Moser D.P."/>
        </authorList>
    </citation>
    <scope>NUCLEOTIDE SEQUENCE [LARGE SCALE GENOMIC DNA]</scope>
    <source>
        <strain evidence="1 2">DRI-13</strain>
    </source>
</reference>
<organism evidence="1 2">
    <name type="scientific">Thermanaerosceptrum fracticalcis</name>
    <dbReference type="NCBI Taxonomy" id="1712410"/>
    <lineage>
        <taxon>Bacteria</taxon>
        <taxon>Bacillati</taxon>
        <taxon>Bacillota</taxon>
        <taxon>Clostridia</taxon>
        <taxon>Eubacteriales</taxon>
        <taxon>Peptococcaceae</taxon>
        <taxon>Thermanaerosceptrum</taxon>
    </lineage>
</organism>
<dbReference type="OrthoDB" id="5616024at2"/>
<sequence>MELVNYTEIWVRQVLDEMLAKRRDICTCEQCRLDMLAMALNRLKPNYVVSQHGSVYTKIKMLEQQQNTDVIAEVVKAMEQVSKNPRHLA</sequence>
<proteinExistence type="predicted"/>
<dbReference type="AlphaFoldDB" id="A0A7G6E0B1"/>
<dbReference type="InterPro" id="IPR019657">
    <property type="entry name" value="ComFB"/>
</dbReference>